<sequence>MSSYLTSSDTTAMLPFTLQDDDTSPHRFTHQQHPQQHHHLHRLPVGGAGTTTSMDFLYTQTMTVEEMGTQSIAGLVQEIIAVPYDDVADLFRRHRPLQRLRKLSLVQSMRITDA</sequence>
<evidence type="ECO:0000313" key="2">
    <source>
        <dbReference type="Proteomes" id="UP000051952"/>
    </source>
</evidence>
<protein>
    <submittedName>
        <fullName evidence="1">Uncharacterized protein</fullName>
    </submittedName>
</protein>
<reference evidence="2" key="1">
    <citation type="submission" date="2015-09" db="EMBL/GenBank/DDBJ databases">
        <authorList>
            <consortium name="Pathogen Informatics"/>
        </authorList>
    </citation>
    <scope>NUCLEOTIDE SEQUENCE [LARGE SCALE GENOMIC DNA]</scope>
    <source>
        <strain evidence="2">Lake Konstanz</strain>
    </source>
</reference>
<dbReference type="Proteomes" id="UP000051952">
    <property type="component" value="Unassembled WGS sequence"/>
</dbReference>
<evidence type="ECO:0000313" key="1">
    <source>
        <dbReference type="EMBL" id="CUG91017.1"/>
    </source>
</evidence>
<gene>
    <name evidence="1" type="ORF">BSAL_29760</name>
</gene>
<dbReference type="VEuPathDB" id="TriTrypDB:BSAL_29760"/>
<keyword evidence="2" id="KW-1185">Reference proteome</keyword>
<dbReference type="EMBL" id="CYKH01001885">
    <property type="protein sequence ID" value="CUG91017.1"/>
    <property type="molecule type" value="Genomic_DNA"/>
</dbReference>
<organism evidence="1 2">
    <name type="scientific">Bodo saltans</name>
    <name type="common">Flagellated protozoan</name>
    <dbReference type="NCBI Taxonomy" id="75058"/>
    <lineage>
        <taxon>Eukaryota</taxon>
        <taxon>Discoba</taxon>
        <taxon>Euglenozoa</taxon>
        <taxon>Kinetoplastea</taxon>
        <taxon>Metakinetoplastina</taxon>
        <taxon>Eubodonida</taxon>
        <taxon>Bodonidae</taxon>
        <taxon>Bodo</taxon>
    </lineage>
</organism>
<feature type="non-terminal residue" evidence="1">
    <location>
        <position position="114"/>
    </location>
</feature>
<name>A0A0S4JLF8_BODSA</name>
<proteinExistence type="predicted"/>
<accession>A0A0S4JLF8</accession>
<dbReference type="AlphaFoldDB" id="A0A0S4JLF8"/>